<dbReference type="InterPro" id="IPR048020">
    <property type="entry name" value="Transpos_IS3"/>
</dbReference>
<dbReference type="InterPro" id="IPR025948">
    <property type="entry name" value="HTH-like_dom"/>
</dbReference>
<feature type="domain" description="Integrase catalytic" evidence="1">
    <location>
        <begin position="122"/>
        <end position="285"/>
    </location>
</feature>
<dbReference type="EMBL" id="CZQA01000001">
    <property type="protein sequence ID" value="CUS31239.1"/>
    <property type="molecule type" value="Genomic_DNA"/>
</dbReference>
<dbReference type="SUPFAM" id="SSF53098">
    <property type="entry name" value="Ribonuclease H-like"/>
    <property type="match status" value="1"/>
</dbReference>
<evidence type="ECO:0000313" key="3">
    <source>
        <dbReference type="Proteomes" id="UP000199032"/>
    </source>
</evidence>
<reference evidence="2 3" key="1">
    <citation type="submission" date="2015-10" db="EMBL/GenBank/DDBJ databases">
        <authorList>
            <person name="Gilbert D.G."/>
        </authorList>
    </citation>
    <scope>NUCLEOTIDE SEQUENCE [LARGE SCALE GENOMIC DNA]</scope>
    <source>
        <strain evidence="2">COMA1</strain>
    </source>
</reference>
<dbReference type="InterPro" id="IPR050900">
    <property type="entry name" value="Transposase_IS3/IS150/IS904"/>
</dbReference>
<dbReference type="InterPro" id="IPR012337">
    <property type="entry name" value="RNaseH-like_sf"/>
</dbReference>
<dbReference type="AlphaFoldDB" id="A0A0S4L144"/>
<protein>
    <submittedName>
        <fullName evidence="2">IS3 element protein InsF</fullName>
    </submittedName>
</protein>
<dbReference type="GO" id="GO:0015074">
    <property type="term" value="P:DNA integration"/>
    <property type="evidence" value="ECO:0007669"/>
    <property type="project" value="InterPro"/>
</dbReference>
<dbReference type="OrthoDB" id="9814512at2"/>
<dbReference type="GO" id="GO:0003676">
    <property type="term" value="F:nucleic acid binding"/>
    <property type="evidence" value="ECO:0007669"/>
    <property type="project" value="InterPro"/>
</dbReference>
<dbReference type="PROSITE" id="PS50994">
    <property type="entry name" value="INTEGRASE"/>
    <property type="match status" value="1"/>
</dbReference>
<dbReference type="STRING" id="1742972.COMA1_10005"/>
<dbReference type="Pfam" id="PF13276">
    <property type="entry name" value="HTH_21"/>
    <property type="match status" value="1"/>
</dbReference>
<gene>
    <name evidence="2" type="primary">insF</name>
    <name evidence="2" type="ORF">COMA1_10005</name>
</gene>
<name>A0A0S4L144_9BACT</name>
<dbReference type="Pfam" id="PF13333">
    <property type="entry name" value="rve_2"/>
    <property type="match status" value="1"/>
</dbReference>
<dbReference type="Gene3D" id="3.30.420.10">
    <property type="entry name" value="Ribonuclease H-like superfamily/Ribonuclease H"/>
    <property type="match status" value="1"/>
</dbReference>
<dbReference type="Proteomes" id="UP000199032">
    <property type="component" value="Unassembled WGS sequence"/>
</dbReference>
<evidence type="ECO:0000259" key="1">
    <source>
        <dbReference type="PROSITE" id="PS50994"/>
    </source>
</evidence>
<sequence>MRYRVIQEHDRRDPIRLMCRTLAVSPAGYYAWRVRPESTRAVANRDLLTAIRLLHHDSRQTDGSPRLWRALRKQGHRVGEHRVARLMRQAELQAKTVKKWRVTTYSLHGLPVAANTLDRQFTVRQPNRVWAGDITYGWTLEGWLYLAVLLDLYSRAVIGWAMGPRLTGDLTEQALRMALSTQQPTAGLLHHSDRGSQYAAGAYQQLLPTHGITASMSRTGNCWDNACVESFFGTLKRELVYHRHYTTREATTQDIFEYIEVFYNRQRRHSTLGYHSPAEYEARTAVA</sequence>
<accession>A0A0S4L144</accession>
<dbReference type="NCBIfam" id="NF033516">
    <property type="entry name" value="transpos_IS3"/>
    <property type="match status" value="1"/>
</dbReference>
<dbReference type="PANTHER" id="PTHR46889">
    <property type="entry name" value="TRANSPOSASE INSF FOR INSERTION SEQUENCE IS3B-RELATED"/>
    <property type="match status" value="1"/>
</dbReference>
<dbReference type="PANTHER" id="PTHR46889:SF4">
    <property type="entry name" value="TRANSPOSASE INSO FOR INSERTION SEQUENCE ELEMENT IS911B-RELATED"/>
    <property type="match status" value="1"/>
</dbReference>
<dbReference type="InterPro" id="IPR036397">
    <property type="entry name" value="RNaseH_sf"/>
</dbReference>
<organism evidence="2 3">
    <name type="scientific">Candidatus Nitrospira nitrosa</name>
    <dbReference type="NCBI Taxonomy" id="1742972"/>
    <lineage>
        <taxon>Bacteria</taxon>
        <taxon>Pseudomonadati</taxon>
        <taxon>Nitrospirota</taxon>
        <taxon>Nitrospiria</taxon>
        <taxon>Nitrospirales</taxon>
        <taxon>Nitrospiraceae</taxon>
        <taxon>Nitrospira</taxon>
    </lineage>
</organism>
<proteinExistence type="predicted"/>
<keyword evidence="3" id="KW-1185">Reference proteome</keyword>
<evidence type="ECO:0000313" key="2">
    <source>
        <dbReference type="EMBL" id="CUS31239.1"/>
    </source>
</evidence>
<dbReference type="Pfam" id="PF00665">
    <property type="entry name" value="rve"/>
    <property type="match status" value="1"/>
</dbReference>
<dbReference type="InterPro" id="IPR001584">
    <property type="entry name" value="Integrase_cat-core"/>
</dbReference>